<comment type="caution">
    <text evidence="2">The sequence shown here is derived from an EMBL/GenBank/DDBJ whole genome shotgun (WGS) entry which is preliminary data.</text>
</comment>
<feature type="region of interest" description="Disordered" evidence="1">
    <location>
        <begin position="898"/>
        <end position="932"/>
    </location>
</feature>
<feature type="compositionally biased region" description="Basic and acidic residues" evidence="1">
    <location>
        <begin position="908"/>
        <end position="932"/>
    </location>
</feature>
<dbReference type="Proteomes" id="UP001182556">
    <property type="component" value="Unassembled WGS sequence"/>
</dbReference>
<protein>
    <submittedName>
        <fullName evidence="2">Uncharacterized protein</fullName>
    </submittedName>
</protein>
<evidence type="ECO:0000313" key="3">
    <source>
        <dbReference type="Proteomes" id="UP001182556"/>
    </source>
</evidence>
<dbReference type="AlphaFoldDB" id="A0AAD9FSM4"/>
<name>A0AAD9FSM4_PAPLA</name>
<keyword evidence="3" id="KW-1185">Reference proteome</keyword>
<feature type="compositionally biased region" description="Polar residues" evidence="1">
    <location>
        <begin position="55"/>
        <end position="68"/>
    </location>
</feature>
<feature type="compositionally biased region" description="Basic and acidic residues" evidence="1">
    <location>
        <begin position="69"/>
        <end position="79"/>
    </location>
</feature>
<reference evidence="2" key="1">
    <citation type="submission" date="2023-02" db="EMBL/GenBank/DDBJ databases">
        <title>Identification and recombinant expression of a fungal hydrolase from Papiliotrema laurentii that hydrolyzes apple cutin and clears colloidal polyester polyurethane.</title>
        <authorList>
            <consortium name="DOE Joint Genome Institute"/>
            <person name="Roman V.A."/>
            <person name="Bojanowski C."/>
            <person name="Crable B.R."/>
            <person name="Wagner D.N."/>
            <person name="Hung C.S."/>
            <person name="Nadeau L.J."/>
            <person name="Schratz L."/>
            <person name="Haridas S."/>
            <person name="Pangilinan J."/>
            <person name="Lipzen A."/>
            <person name="Na H."/>
            <person name="Yan M."/>
            <person name="Ng V."/>
            <person name="Grigoriev I.V."/>
            <person name="Spatafora J.W."/>
            <person name="Barlow D."/>
            <person name="Biffinger J."/>
            <person name="Kelley-Loughnane N."/>
            <person name="Varaljay V.A."/>
            <person name="Crookes-Goodson W.J."/>
        </authorList>
    </citation>
    <scope>NUCLEOTIDE SEQUENCE</scope>
    <source>
        <strain evidence="2">5307AH</strain>
    </source>
</reference>
<organism evidence="2 3">
    <name type="scientific">Papiliotrema laurentii</name>
    <name type="common">Cryptococcus laurentii</name>
    <dbReference type="NCBI Taxonomy" id="5418"/>
    <lineage>
        <taxon>Eukaryota</taxon>
        <taxon>Fungi</taxon>
        <taxon>Dikarya</taxon>
        <taxon>Basidiomycota</taxon>
        <taxon>Agaricomycotina</taxon>
        <taxon>Tremellomycetes</taxon>
        <taxon>Tremellales</taxon>
        <taxon>Rhynchogastremaceae</taxon>
        <taxon>Papiliotrema</taxon>
    </lineage>
</organism>
<feature type="compositionally biased region" description="Low complexity" evidence="1">
    <location>
        <begin position="10"/>
        <end position="23"/>
    </location>
</feature>
<proteinExistence type="predicted"/>
<dbReference type="EMBL" id="JAODAN010000003">
    <property type="protein sequence ID" value="KAK1925500.1"/>
    <property type="molecule type" value="Genomic_DNA"/>
</dbReference>
<feature type="region of interest" description="Disordered" evidence="1">
    <location>
        <begin position="1"/>
        <end position="39"/>
    </location>
</feature>
<accession>A0AAD9FSM4</accession>
<sequence length="932" mass="106115">MRNSIRAVGRLTLARPPRLAPSRPAHRLADAPTSSPEGASCSRWFSCSRCCHSTSSPDGTFFSSSEIRQPSHPEHREQPVLDASSIFTIDHIARAKRLPLPPPLPYSPDSVPFKRHLELLQVALSSHPDESWTVYEALHPSLKVHVPDGLHLSLIRHQLESEDDGWDRVKDLVRFAEECGLRREQLGSELIQRIMTFGVNRGLAIERHVDQHMDKEFLGELWETLVNLHGGDISRITPTLTESWIELLYRAAIVPQRLALSPKDRPFFVNQACDIIQSLAYQNKANPYAGMAQKLLLLKERETDVPVENVRRLATLLSYGVKFDQWAVRRILGRARAVMDESERNDGWFDDMSEIAWIVAGPQAIPTRDLLANVMGWIRKRNPTAAEVGEREMSRVRALIARHDASTPDIIRRALRLLHYFHADETKRTPQYRPAHAVVETVESMTLVLTLFERVAHRPFADCHVLVAAIVRKLLDLRYAGEPSQPEMVVRFANALFSADLFSHIDPHLVHLTFDLLADALGRCDDAYPLARRVYSRARASDPPYSWRQAWSSRERWKKLFNQSLLPQHGHIHFASRLYTDLLADGRRLDAADMSTLIRAVGSLPSRSKYQLLERYMRDYLFFEQGSRVKFVEALVTGLTARGRPREAWLAFHLSKRILGDAVVPDFVYLKTLDVLSRSSRISDIRRAIEVLEYVEKDHASSSQLYYLVFRGISLPGSRYSTDKGRHDIIAVTAEVYKHMVSRGVKTGFGHVESVVRIFLNADEITRALRIVIRAANEEDPWSADLIKRTMVLLGRKGLYDQALLLYDRFRDTPVFLAHSTALKIGKAYVLLIQGQLGYEQILAEVDNEEAVEEAKKWIRKTRHSKVEQKAMEPAELRSDTVDDRLYDQDKEIISRLNLGKQVDGNGPDDRSADGLRSMEREDAEGLVRAKG</sequence>
<evidence type="ECO:0000313" key="2">
    <source>
        <dbReference type="EMBL" id="KAK1925500.1"/>
    </source>
</evidence>
<gene>
    <name evidence="2" type="ORF">DB88DRAFT_538938</name>
</gene>
<evidence type="ECO:0000256" key="1">
    <source>
        <dbReference type="SAM" id="MobiDB-lite"/>
    </source>
</evidence>
<feature type="region of interest" description="Disordered" evidence="1">
    <location>
        <begin position="55"/>
        <end position="80"/>
    </location>
</feature>